<feature type="domain" description="BTB" evidence="1">
    <location>
        <begin position="128"/>
        <end position="196"/>
    </location>
</feature>
<name>A0ABP1RU61_9HEXA</name>
<dbReference type="InterPro" id="IPR044714">
    <property type="entry name" value="AtSIBP1-like"/>
</dbReference>
<reference evidence="2 3" key="1">
    <citation type="submission" date="2024-08" db="EMBL/GenBank/DDBJ databases">
        <authorList>
            <person name="Cucini C."/>
            <person name="Frati F."/>
        </authorList>
    </citation>
    <scope>NUCLEOTIDE SEQUENCE [LARGE SCALE GENOMIC DNA]</scope>
</reference>
<dbReference type="EMBL" id="CAXLJM020000109">
    <property type="protein sequence ID" value="CAL8135694.1"/>
    <property type="molecule type" value="Genomic_DNA"/>
</dbReference>
<dbReference type="InterPro" id="IPR011333">
    <property type="entry name" value="SKP1/BTB/POZ_sf"/>
</dbReference>
<proteinExistence type="predicted"/>
<dbReference type="PANTHER" id="PTHR46672">
    <property type="entry name" value="OS08G0495500 PROTEIN-RELATED"/>
    <property type="match status" value="1"/>
</dbReference>
<dbReference type="SMART" id="SM00225">
    <property type="entry name" value="BTB"/>
    <property type="match status" value="1"/>
</dbReference>
<dbReference type="Proteomes" id="UP001642540">
    <property type="component" value="Unassembled WGS sequence"/>
</dbReference>
<evidence type="ECO:0000313" key="2">
    <source>
        <dbReference type="EMBL" id="CAL8135694.1"/>
    </source>
</evidence>
<gene>
    <name evidence="2" type="ORF">ODALV1_LOCUS26095</name>
</gene>
<protein>
    <recommendedName>
        <fullName evidence="1">BTB domain-containing protein</fullName>
    </recommendedName>
</protein>
<organism evidence="2 3">
    <name type="scientific">Orchesella dallaii</name>
    <dbReference type="NCBI Taxonomy" id="48710"/>
    <lineage>
        <taxon>Eukaryota</taxon>
        <taxon>Metazoa</taxon>
        <taxon>Ecdysozoa</taxon>
        <taxon>Arthropoda</taxon>
        <taxon>Hexapoda</taxon>
        <taxon>Collembola</taxon>
        <taxon>Entomobryomorpha</taxon>
        <taxon>Entomobryoidea</taxon>
        <taxon>Orchesellidae</taxon>
        <taxon>Orchesellinae</taxon>
        <taxon>Orchesella</taxon>
    </lineage>
</organism>
<dbReference type="PROSITE" id="PS50097">
    <property type="entry name" value="BTB"/>
    <property type="match status" value="1"/>
</dbReference>
<keyword evidence="3" id="KW-1185">Reference proteome</keyword>
<evidence type="ECO:0000313" key="3">
    <source>
        <dbReference type="Proteomes" id="UP001642540"/>
    </source>
</evidence>
<accession>A0ABP1RU61</accession>
<sequence length="297" mass="34153">MIPKYDPFYNQLGIFVKLIFSQEFVDKLCTFLTKPKILVAGKVRILENSYGVELYDCGGFEVPLTPGEFSFELQGFKNISSYFPSVSRFSFYHSVILEWKDLPVNSQGQCNYIRPNVCEKLWNDMLLADCTIVSSDRIESKCHRSVLAVHSDVLHKMLTSGLSESQTNRIEMDDMSQEGVTILLAYMYGRDLQLEKLTTEVAFQLLRATHKYNVSNFEAILVNLICRKPSEWFSIDNLLAIYFFSVNVSEHQMLSQKMLSTMKMKPEELRTSPVYQAMLENNPRAAADLTLKILKQK</sequence>
<dbReference type="CDD" id="cd18186">
    <property type="entry name" value="BTB_POZ_ZBTB_KLHL-like"/>
    <property type="match status" value="1"/>
</dbReference>
<evidence type="ECO:0000259" key="1">
    <source>
        <dbReference type="PROSITE" id="PS50097"/>
    </source>
</evidence>
<dbReference type="SUPFAM" id="SSF54695">
    <property type="entry name" value="POZ domain"/>
    <property type="match status" value="1"/>
</dbReference>
<dbReference type="Pfam" id="PF00651">
    <property type="entry name" value="BTB"/>
    <property type="match status" value="1"/>
</dbReference>
<comment type="caution">
    <text evidence="2">The sequence shown here is derived from an EMBL/GenBank/DDBJ whole genome shotgun (WGS) entry which is preliminary data.</text>
</comment>
<dbReference type="Gene3D" id="3.30.710.10">
    <property type="entry name" value="Potassium Channel Kv1.1, Chain A"/>
    <property type="match status" value="1"/>
</dbReference>
<dbReference type="InterPro" id="IPR000210">
    <property type="entry name" value="BTB/POZ_dom"/>
</dbReference>